<accession>A0A5N7ATM7</accession>
<reference evidence="2 3" key="1">
    <citation type="submission" date="2019-04" db="EMBL/GenBank/DDBJ databases">
        <title>Friends and foes A comparative genomics studyof 23 Aspergillus species from section Flavi.</title>
        <authorList>
            <consortium name="DOE Joint Genome Institute"/>
            <person name="Kjaerbolling I."/>
            <person name="Vesth T."/>
            <person name="Frisvad J.C."/>
            <person name="Nybo J.L."/>
            <person name="Theobald S."/>
            <person name="Kildgaard S."/>
            <person name="Isbrandt T."/>
            <person name="Kuo A."/>
            <person name="Sato A."/>
            <person name="Lyhne E.K."/>
            <person name="Kogle M.E."/>
            <person name="Wiebenga A."/>
            <person name="Kun R.S."/>
            <person name="Lubbers R.J."/>
            <person name="Makela M.R."/>
            <person name="Barry K."/>
            <person name="Chovatia M."/>
            <person name="Clum A."/>
            <person name="Daum C."/>
            <person name="Haridas S."/>
            <person name="He G."/>
            <person name="LaButti K."/>
            <person name="Lipzen A."/>
            <person name="Mondo S."/>
            <person name="Riley R."/>
            <person name="Salamov A."/>
            <person name="Simmons B.A."/>
            <person name="Magnuson J.K."/>
            <person name="Henrissat B."/>
            <person name="Mortensen U.H."/>
            <person name="Larsen T.O."/>
            <person name="Devries R.P."/>
            <person name="Grigoriev I.V."/>
            <person name="Machida M."/>
            <person name="Baker S.E."/>
            <person name="Andersen M.R."/>
        </authorList>
    </citation>
    <scope>NUCLEOTIDE SEQUENCE [LARGE SCALE GENOMIC DNA]</scope>
    <source>
        <strain evidence="2 3">IBT 29228</strain>
    </source>
</reference>
<name>A0A5N7ATM7_9EURO</name>
<evidence type="ECO:0000313" key="3">
    <source>
        <dbReference type="Proteomes" id="UP000326198"/>
    </source>
</evidence>
<keyword evidence="1" id="KW-0472">Membrane</keyword>
<proteinExistence type="predicted"/>
<protein>
    <submittedName>
        <fullName evidence="2">Uncharacterized protein</fullName>
    </submittedName>
</protein>
<feature type="transmembrane region" description="Helical" evidence="1">
    <location>
        <begin position="6"/>
        <end position="26"/>
    </location>
</feature>
<keyword evidence="1" id="KW-1133">Transmembrane helix</keyword>
<dbReference type="Proteomes" id="UP000326198">
    <property type="component" value="Unassembled WGS sequence"/>
</dbReference>
<evidence type="ECO:0000256" key="1">
    <source>
        <dbReference type="SAM" id="Phobius"/>
    </source>
</evidence>
<evidence type="ECO:0000313" key="2">
    <source>
        <dbReference type="EMBL" id="KAE8373202.1"/>
    </source>
</evidence>
<keyword evidence="1" id="KW-0812">Transmembrane</keyword>
<dbReference type="AlphaFoldDB" id="A0A5N7ATM7"/>
<keyword evidence="3" id="KW-1185">Reference proteome</keyword>
<gene>
    <name evidence="2" type="ORF">BDV26DRAFT_73299</name>
</gene>
<organism evidence="2 3">
    <name type="scientific">Aspergillus bertholletiae</name>
    <dbReference type="NCBI Taxonomy" id="1226010"/>
    <lineage>
        <taxon>Eukaryota</taxon>
        <taxon>Fungi</taxon>
        <taxon>Dikarya</taxon>
        <taxon>Ascomycota</taxon>
        <taxon>Pezizomycotina</taxon>
        <taxon>Eurotiomycetes</taxon>
        <taxon>Eurotiomycetidae</taxon>
        <taxon>Eurotiales</taxon>
        <taxon>Aspergillaceae</taxon>
        <taxon>Aspergillus</taxon>
        <taxon>Aspergillus subgen. Circumdati</taxon>
    </lineage>
</organism>
<sequence length="55" mass="6209">MGWNGVTMAPLSSFFFCLSCISWFNLQNIEVQSGYGLVGFVLRISRARYLLGSDR</sequence>
<dbReference type="EMBL" id="ML736323">
    <property type="protein sequence ID" value="KAE8373202.1"/>
    <property type="molecule type" value="Genomic_DNA"/>
</dbReference>